<keyword evidence="4" id="KW-0862">Zinc</keyword>
<proteinExistence type="predicted"/>
<comment type="caution">
    <text evidence="6">The sequence shown here is derived from an EMBL/GenBank/DDBJ whole genome shotgun (WGS) entry which is preliminary data.</text>
</comment>
<evidence type="ECO:0000256" key="2">
    <source>
        <dbReference type="ARBA" id="ARBA00022723"/>
    </source>
</evidence>
<dbReference type="GO" id="GO:0006508">
    <property type="term" value="P:proteolysis"/>
    <property type="evidence" value="ECO:0007669"/>
    <property type="project" value="UniProtKB-KW"/>
</dbReference>
<evidence type="ECO:0000256" key="1">
    <source>
        <dbReference type="ARBA" id="ARBA00022670"/>
    </source>
</evidence>
<keyword evidence="1" id="KW-0645">Protease</keyword>
<evidence type="ECO:0000256" key="3">
    <source>
        <dbReference type="ARBA" id="ARBA00022801"/>
    </source>
</evidence>
<organism evidence="6 7">
    <name type="scientific">Candidatus Zambryskibacteria bacterium RIFCSPLOWO2_12_FULL_39_23</name>
    <dbReference type="NCBI Taxonomy" id="1802776"/>
    <lineage>
        <taxon>Bacteria</taxon>
        <taxon>Candidatus Zambryskiibacteriota</taxon>
    </lineage>
</organism>
<dbReference type="InterPro" id="IPR001818">
    <property type="entry name" value="Pept_M10_metallopeptidase"/>
</dbReference>
<evidence type="ECO:0000313" key="7">
    <source>
        <dbReference type="Proteomes" id="UP000176558"/>
    </source>
</evidence>
<dbReference type="InterPro" id="IPR021190">
    <property type="entry name" value="Pept_M10A"/>
</dbReference>
<dbReference type="GO" id="GO:0008270">
    <property type="term" value="F:zinc ion binding"/>
    <property type="evidence" value="ECO:0007669"/>
    <property type="project" value="InterPro"/>
</dbReference>
<dbReference type="AlphaFoldDB" id="A0A1G2UT08"/>
<evidence type="ECO:0000256" key="4">
    <source>
        <dbReference type="ARBA" id="ARBA00022833"/>
    </source>
</evidence>
<reference evidence="6 7" key="1">
    <citation type="journal article" date="2016" name="Nat. Commun.">
        <title>Thousands of microbial genomes shed light on interconnected biogeochemical processes in an aquifer system.</title>
        <authorList>
            <person name="Anantharaman K."/>
            <person name="Brown C.T."/>
            <person name="Hug L.A."/>
            <person name="Sharon I."/>
            <person name="Castelle C.J."/>
            <person name="Probst A.J."/>
            <person name="Thomas B.C."/>
            <person name="Singh A."/>
            <person name="Wilkins M.J."/>
            <person name="Karaoz U."/>
            <person name="Brodie E.L."/>
            <person name="Williams K.H."/>
            <person name="Hubbard S.S."/>
            <person name="Banfield J.F."/>
        </authorList>
    </citation>
    <scope>NUCLEOTIDE SEQUENCE [LARGE SCALE GENOMIC DNA]</scope>
</reference>
<dbReference type="SUPFAM" id="SSF55486">
    <property type="entry name" value="Metalloproteases ('zincins'), catalytic domain"/>
    <property type="match status" value="1"/>
</dbReference>
<dbReference type="Gene3D" id="3.40.390.10">
    <property type="entry name" value="Collagenase (Catalytic Domain)"/>
    <property type="match status" value="1"/>
</dbReference>
<dbReference type="Proteomes" id="UP000176558">
    <property type="component" value="Unassembled WGS sequence"/>
</dbReference>
<feature type="domain" description="Peptidase M10 metallopeptidase" evidence="5">
    <location>
        <begin position="230"/>
        <end position="305"/>
    </location>
</feature>
<evidence type="ECO:0000259" key="5">
    <source>
        <dbReference type="Pfam" id="PF00413"/>
    </source>
</evidence>
<keyword evidence="3" id="KW-0378">Hydrolase</keyword>
<dbReference type="PRINTS" id="PR00138">
    <property type="entry name" value="MATRIXIN"/>
</dbReference>
<keyword evidence="2" id="KW-0479">Metal-binding</keyword>
<dbReference type="Pfam" id="PF00413">
    <property type="entry name" value="Peptidase_M10"/>
    <property type="match status" value="1"/>
</dbReference>
<protein>
    <recommendedName>
        <fullName evidence="5">Peptidase M10 metallopeptidase domain-containing protein</fullName>
    </recommendedName>
</protein>
<dbReference type="GO" id="GO:0004222">
    <property type="term" value="F:metalloendopeptidase activity"/>
    <property type="evidence" value="ECO:0007669"/>
    <property type="project" value="InterPro"/>
</dbReference>
<dbReference type="EMBL" id="MHWT01000014">
    <property type="protein sequence ID" value="OHB12521.1"/>
    <property type="molecule type" value="Genomic_DNA"/>
</dbReference>
<dbReference type="InterPro" id="IPR024079">
    <property type="entry name" value="MetalloPept_cat_dom_sf"/>
</dbReference>
<gene>
    <name evidence="6" type="ORF">A3G99_01715</name>
</gene>
<name>A0A1G2UT08_9BACT</name>
<accession>A0A1G2UT08</accession>
<evidence type="ECO:0000313" key="6">
    <source>
        <dbReference type="EMBL" id="OHB12521.1"/>
    </source>
</evidence>
<dbReference type="GO" id="GO:0031012">
    <property type="term" value="C:extracellular matrix"/>
    <property type="evidence" value="ECO:0007669"/>
    <property type="project" value="InterPro"/>
</dbReference>
<sequence length="308" mass="35272">MNKFWNIIFLIAIITAGFIYRDTLRNVWSQTLANYFPCKTAISYSIGTFDTRFGISKADFLSVVKSAEDIWEKPVGKNLFEYKDTGNLKINLIYDIRQEATVNLKNLGTSVENTKSYYDSLKLQYESLNADYEKAKVLFESRVSAFETRKNAYETEVSKINRTGKANKETYTRLNVEKNYLNQEASELNVLQNSLNNKVVELNTMVKSLNNLASSLNLDVKKYNTIGQNLGEEFDEGLYKTGPDGQEIYIYQFENKSKLVRVLAHEFGHALGLEHLEDPKAIMYRLNNGYNEKLTSNDIKAVKELCGI</sequence>